<dbReference type="InterPro" id="IPR015424">
    <property type="entry name" value="PyrdxlP-dep_Trfase"/>
</dbReference>
<evidence type="ECO:0000256" key="2">
    <source>
        <dbReference type="ARBA" id="ARBA00022898"/>
    </source>
</evidence>
<dbReference type="InterPro" id="IPR015421">
    <property type="entry name" value="PyrdxlP-dep_Trfase_major"/>
</dbReference>
<comment type="cofactor">
    <cofactor evidence="1 3">
        <name>pyridoxal 5'-phosphate</name>
        <dbReference type="ChEBI" id="CHEBI:597326"/>
    </cofactor>
</comment>
<dbReference type="PANTHER" id="PTHR42699:SF1">
    <property type="entry name" value="CYSTATHIONINE GAMMA-SYNTHASE-RELATED"/>
    <property type="match status" value="1"/>
</dbReference>
<evidence type="ECO:0000256" key="3">
    <source>
        <dbReference type="RuleBase" id="RU362118"/>
    </source>
</evidence>
<dbReference type="InterPro" id="IPR000277">
    <property type="entry name" value="Cys/Met-Metab_PyrdxlP-dep_enz"/>
</dbReference>
<feature type="non-terminal residue" evidence="4">
    <location>
        <position position="552"/>
    </location>
</feature>
<organism evidence="4 5">
    <name type="scientific">Scytalidium lignicola</name>
    <name type="common">Hyphomycete</name>
    <dbReference type="NCBI Taxonomy" id="5539"/>
    <lineage>
        <taxon>Eukaryota</taxon>
        <taxon>Fungi</taxon>
        <taxon>Dikarya</taxon>
        <taxon>Ascomycota</taxon>
        <taxon>Pezizomycotina</taxon>
        <taxon>Leotiomycetes</taxon>
        <taxon>Leotiomycetes incertae sedis</taxon>
        <taxon>Scytalidium</taxon>
    </lineage>
</organism>
<dbReference type="GO" id="GO:0019346">
    <property type="term" value="P:transsulfuration"/>
    <property type="evidence" value="ECO:0007669"/>
    <property type="project" value="InterPro"/>
</dbReference>
<evidence type="ECO:0000313" key="4">
    <source>
        <dbReference type="EMBL" id="RFU24206.1"/>
    </source>
</evidence>
<dbReference type="GO" id="GO:0030170">
    <property type="term" value="F:pyridoxal phosphate binding"/>
    <property type="evidence" value="ECO:0007669"/>
    <property type="project" value="InterPro"/>
</dbReference>
<dbReference type="AlphaFoldDB" id="A0A3E2GT02"/>
<keyword evidence="5" id="KW-1185">Reference proteome</keyword>
<dbReference type="Pfam" id="PF01053">
    <property type="entry name" value="Cys_Met_Meta_PP"/>
    <property type="match status" value="1"/>
</dbReference>
<evidence type="ECO:0008006" key="6">
    <source>
        <dbReference type="Google" id="ProtNLM"/>
    </source>
</evidence>
<evidence type="ECO:0000256" key="1">
    <source>
        <dbReference type="ARBA" id="ARBA00001933"/>
    </source>
</evidence>
<dbReference type="OrthoDB" id="10047078at2759"/>
<dbReference type="SUPFAM" id="SSF53383">
    <property type="entry name" value="PLP-dependent transferases"/>
    <property type="match status" value="1"/>
</dbReference>
<dbReference type="EMBL" id="NCSJ02000487">
    <property type="protein sequence ID" value="RFU24206.1"/>
    <property type="molecule type" value="Genomic_DNA"/>
</dbReference>
<dbReference type="InterPro" id="IPR015422">
    <property type="entry name" value="PyrdxlP-dep_Trfase_small"/>
</dbReference>
<comment type="caution">
    <text evidence="4">The sequence shown here is derived from an EMBL/GenBank/DDBJ whole genome shotgun (WGS) entry which is preliminary data.</text>
</comment>
<name>A0A3E2GT02_SCYLI</name>
<feature type="non-terminal residue" evidence="4">
    <location>
        <position position="1"/>
    </location>
</feature>
<dbReference type="PANTHER" id="PTHR42699">
    <property type="match status" value="1"/>
</dbReference>
<proteinExistence type="inferred from homology"/>
<dbReference type="GO" id="GO:0003962">
    <property type="term" value="F:cystathionine gamma-synthase activity"/>
    <property type="evidence" value="ECO:0007669"/>
    <property type="project" value="TreeGrafter"/>
</dbReference>
<evidence type="ECO:0000313" key="5">
    <source>
        <dbReference type="Proteomes" id="UP000258309"/>
    </source>
</evidence>
<keyword evidence="2 3" id="KW-0663">Pyridoxal phosphate</keyword>
<comment type="similarity">
    <text evidence="3">Belongs to the trans-sulfuration enzymes family.</text>
</comment>
<dbReference type="InterPro" id="IPR051750">
    <property type="entry name" value="Trans-sulfuration_enzymes"/>
</dbReference>
<accession>A0A3E2GT02</accession>
<reference evidence="4 5" key="1">
    <citation type="submission" date="2018-05" db="EMBL/GenBank/DDBJ databases">
        <title>Draft genome sequence of Scytalidium lignicola DSM 105466, a ubiquitous saprotrophic fungus.</title>
        <authorList>
            <person name="Buettner E."/>
            <person name="Gebauer A.M."/>
            <person name="Hofrichter M."/>
            <person name="Liers C."/>
            <person name="Kellner H."/>
        </authorList>
    </citation>
    <scope>NUCLEOTIDE SEQUENCE [LARGE SCALE GENOMIC DNA]</scope>
    <source>
        <strain evidence="4 5">DSM 105466</strain>
    </source>
</reference>
<protein>
    <recommendedName>
        <fullName evidence="6">Cystathionine gamma-synthase</fullName>
    </recommendedName>
</protein>
<dbReference type="Proteomes" id="UP000258309">
    <property type="component" value="Unassembled WGS sequence"/>
</dbReference>
<gene>
    <name evidence="4" type="ORF">B7463_g12135</name>
</gene>
<dbReference type="STRING" id="5539.A0A3E2GT02"/>
<sequence length="552" mass="61640">MSAKITTKFGHAVPPAPRHSVTVHMPGWQNVEKFAADSRSVITTFNNAYPRMKPHKDIVALGSAVLKHLKADNNEACLLFSSLQSARECLEYSISLRRDDGVSKTPVALEQIRIRAVIAKDLFFAVIFPREKYLVVGGFWTIPGVGVSSRFAEINLEHLDQLNEVELSEDSAPRLNFKTPDHELLRDRIIQYLDRAPLTNQQLRPSIKDVYFFPTGMAAIYKTHSYLVNLHQSTTVLFGMAFMNTITAFEEFGPNFKLFGLGTDADLRDLEVFLQEEHSQGRKVQAIWAEFPANPILVTPNITKLRALATEYDTILIIDDTIAGFANVDITYMTDIHISSLTKSFNGYADVIAGSAVLNPASPKYNDLKHLFDKHYVPELYVADAKAIEQNSRDYLPRTTKLNENASALVRYLHSCAQDPKSAVCNAYHPSINVSGGHYEQFMRPATAEFTSGYGCLLNVEFEDLPTTIAFYDNLNLHKGPHLGAPFTLAFAYTMSAYGTKLDWAAQYGLRPTQIRISAGLEDTATLLEEFKIAVEAADKVKMEAKVRNAKS</sequence>
<dbReference type="OMA" id="QPYVQTV"/>
<dbReference type="Gene3D" id="3.90.1150.10">
    <property type="entry name" value="Aspartate Aminotransferase, domain 1"/>
    <property type="match status" value="1"/>
</dbReference>
<dbReference type="Gene3D" id="3.40.640.10">
    <property type="entry name" value="Type I PLP-dependent aspartate aminotransferase-like (Major domain)"/>
    <property type="match status" value="1"/>
</dbReference>